<reference evidence="1 2" key="1">
    <citation type="submission" date="2020-08" db="EMBL/GenBank/DDBJ databases">
        <title>Genomic Encyclopedia of Type Strains, Phase III (KMG-III): the genomes of soil and plant-associated and newly described type strains.</title>
        <authorList>
            <person name="Whitman W."/>
        </authorList>
    </citation>
    <scope>NUCLEOTIDE SEQUENCE [LARGE SCALE GENOMIC DNA]</scope>
    <source>
        <strain evidence="1 2">CECT 8075</strain>
    </source>
</reference>
<evidence type="ECO:0008006" key="3">
    <source>
        <dbReference type="Google" id="ProtNLM"/>
    </source>
</evidence>
<dbReference type="EMBL" id="JACHXU010000014">
    <property type="protein sequence ID" value="MBB3208250.1"/>
    <property type="molecule type" value="Genomic_DNA"/>
</dbReference>
<dbReference type="RefSeq" id="WP_184306466.1">
    <property type="nucleotide sequence ID" value="NZ_JACHXU010000014.1"/>
</dbReference>
<comment type="caution">
    <text evidence="1">The sequence shown here is derived from an EMBL/GenBank/DDBJ whole genome shotgun (WGS) entry which is preliminary data.</text>
</comment>
<evidence type="ECO:0000313" key="2">
    <source>
        <dbReference type="Proteomes" id="UP000536179"/>
    </source>
</evidence>
<dbReference type="Pfam" id="PF11185">
    <property type="entry name" value="DUF2971"/>
    <property type="match status" value="1"/>
</dbReference>
<accession>A0A7W5E162</accession>
<name>A0A7W5E162_9BACT</name>
<protein>
    <recommendedName>
        <fullName evidence="3">DUF2971 domain-containing protein</fullName>
    </recommendedName>
</protein>
<organism evidence="1 2">
    <name type="scientific">Aporhodopirellula rubra</name>
    <dbReference type="NCBI Taxonomy" id="980271"/>
    <lineage>
        <taxon>Bacteria</taxon>
        <taxon>Pseudomonadati</taxon>
        <taxon>Planctomycetota</taxon>
        <taxon>Planctomycetia</taxon>
        <taxon>Pirellulales</taxon>
        <taxon>Pirellulaceae</taxon>
        <taxon>Aporhodopirellula</taxon>
    </lineage>
</organism>
<keyword evidence="2" id="KW-1185">Reference proteome</keyword>
<sequence length="411" mass="46868">MLFYKFQKAGNLEFGMLRRGEIFFASPSELNDANECRPRWILHGNLEHWQRLASWILDKTILGNERLSGGKPELVGEILETAEEIGSGLKRKAKNRNVGLEELEQMFIETSRDPLCSVMEESTFEFFANAVANFVRNELPKFLSESRYLSSFSLEATNPTMWGHYAAAEKGFVLVYSTKDGRVPLKSCVKNLHGFKKRTDDLFSGHVYEIGIYDELAIPLKAVQYRAKPPTANALRELVPQFRFSEREEHYDGPELLMSEASEKEGSLVGLVKSTDWRYENEVRAFFPSFFSLAPDDRVLSVDINNFIGVICGARMSPREKGRVCICCHHWMQSSAHDGDVCLFQAEQVRDKFDFTIKPIGTVNPKSPSFDGRLPLIRLGDLKPSQSRRIRSLAKEIAEKSKKFVPYEDEL</sequence>
<proteinExistence type="predicted"/>
<dbReference type="Proteomes" id="UP000536179">
    <property type="component" value="Unassembled WGS sequence"/>
</dbReference>
<evidence type="ECO:0000313" key="1">
    <source>
        <dbReference type="EMBL" id="MBB3208250.1"/>
    </source>
</evidence>
<gene>
    <name evidence="1" type="ORF">FHS27_004077</name>
</gene>
<dbReference type="InterPro" id="IPR021352">
    <property type="entry name" value="DUF2971"/>
</dbReference>
<dbReference type="AlphaFoldDB" id="A0A7W5E162"/>